<proteinExistence type="predicted"/>
<accession>A0ABT0CEC0</accession>
<name>A0ABT0CEC0_THEVL</name>
<organism evidence="1 2">
    <name type="scientific">Thermostichus vulcanus str. 'Rupite'</name>
    <dbReference type="NCBI Taxonomy" id="2813851"/>
    <lineage>
        <taxon>Bacteria</taxon>
        <taxon>Bacillati</taxon>
        <taxon>Cyanobacteriota</taxon>
        <taxon>Cyanophyceae</taxon>
        <taxon>Thermostichales</taxon>
        <taxon>Thermostichaceae</taxon>
        <taxon>Thermostichus</taxon>
    </lineage>
</organism>
<sequence>MSEAAMIIRLVVFDMAGTTVKDNDDVSKALIAAFAQVGIPIGITETNPVMGYPKPVAVRLLLEKHWPDAAQLTLPRLETGGFSLLAPHSLKL</sequence>
<gene>
    <name evidence="1" type="ORF">JX360_14655</name>
</gene>
<dbReference type="Gene3D" id="1.10.150.240">
    <property type="entry name" value="Putative phosphatase, domain 2"/>
    <property type="match status" value="1"/>
</dbReference>
<evidence type="ECO:0000313" key="2">
    <source>
        <dbReference type="Proteomes" id="UP000830835"/>
    </source>
</evidence>
<dbReference type="Gene3D" id="3.40.50.1000">
    <property type="entry name" value="HAD superfamily/HAD-like"/>
    <property type="match status" value="1"/>
</dbReference>
<dbReference type="InterPro" id="IPR023198">
    <property type="entry name" value="PGP-like_dom2"/>
</dbReference>
<dbReference type="RefSeq" id="WP_244352363.1">
    <property type="nucleotide sequence ID" value="NZ_JAFIRA010000048.1"/>
</dbReference>
<dbReference type="InterPro" id="IPR023214">
    <property type="entry name" value="HAD_sf"/>
</dbReference>
<protein>
    <recommendedName>
        <fullName evidence="3">Phosphonoacetaldehyde hydrolase</fullName>
    </recommendedName>
</protein>
<dbReference type="SUPFAM" id="SSF56784">
    <property type="entry name" value="HAD-like"/>
    <property type="match status" value="1"/>
</dbReference>
<dbReference type="EMBL" id="JAFIRA010000048">
    <property type="protein sequence ID" value="MCJ2544130.1"/>
    <property type="molecule type" value="Genomic_DNA"/>
</dbReference>
<keyword evidence="2" id="KW-1185">Reference proteome</keyword>
<reference evidence="1" key="1">
    <citation type="submission" date="2021-02" db="EMBL/GenBank/DDBJ databases">
        <title>The CRISPR/cas machinery reduction and long-range gene transfer in the hot spring cyanobacterium Synechococcus.</title>
        <authorList>
            <person name="Dvorak P."/>
            <person name="Jahodarova E."/>
            <person name="Hasler P."/>
            <person name="Poulickova A."/>
        </authorList>
    </citation>
    <scope>NUCLEOTIDE SEQUENCE</scope>
    <source>
        <strain evidence="1">Rupite</strain>
    </source>
</reference>
<evidence type="ECO:0008006" key="3">
    <source>
        <dbReference type="Google" id="ProtNLM"/>
    </source>
</evidence>
<dbReference type="Proteomes" id="UP000830835">
    <property type="component" value="Unassembled WGS sequence"/>
</dbReference>
<evidence type="ECO:0000313" key="1">
    <source>
        <dbReference type="EMBL" id="MCJ2544130.1"/>
    </source>
</evidence>
<dbReference type="InterPro" id="IPR036412">
    <property type="entry name" value="HAD-like_sf"/>
</dbReference>
<comment type="caution">
    <text evidence="1">The sequence shown here is derived from an EMBL/GenBank/DDBJ whole genome shotgun (WGS) entry which is preliminary data.</text>
</comment>